<dbReference type="AlphaFoldDB" id="A0A937DBG0"/>
<keyword evidence="4" id="KW-0812">Transmembrane</keyword>
<dbReference type="SUPFAM" id="SSF46689">
    <property type="entry name" value="Homeodomain-like"/>
    <property type="match status" value="1"/>
</dbReference>
<keyword evidence="2" id="KW-0238">DNA-binding</keyword>
<feature type="domain" description="HTH araC/xylS-type" evidence="5">
    <location>
        <begin position="450"/>
        <end position="558"/>
    </location>
</feature>
<dbReference type="InterPro" id="IPR018060">
    <property type="entry name" value="HTH_AraC"/>
</dbReference>
<evidence type="ECO:0000259" key="5">
    <source>
        <dbReference type="PROSITE" id="PS01124"/>
    </source>
</evidence>
<dbReference type="PROSITE" id="PS01124">
    <property type="entry name" value="HTH_ARAC_FAMILY_2"/>
    <property type="match status" value="1"/>
</dbReference>
<keyword evidence="3" id="KW-0804">Transcription</keyword>
<dbReference type="EMBL" id="JAERQJ010000011">
    <property type="protein sequence ID" value="MBL0685707.1"/>
    <property type="molecule type" value="Genomic_DNA"/>
</dbReference>
<dbReference type="Gene3D" id="1.25.40.10">
    <property type="entry name" value="Tetratricopeptide repeat domain"/>
    <property type="match status" value="1"/>
</dbReference>
<keyword evidence="1" id="KW-0805">Transcription regulation</keyword>
<accession>A0A937DBG0</accession>
<dbReference type="Proteomes" id="UP000651057">
    <property type="component" value="Unassembled WGS sequence"/>
</dbReference>
<sequence length="562" mass="66012">MKQILLLIFLINIATSAQNKNWISKIPDSLQSKTYFQLYDQFFETYKENPKKAAVYANAYLEKGKSENKKNAQGHGYYLMSRLYKGNTLYLKYLDSIIQLSQKTKNKNLLIKGHLLLGEYYLNKGQFQNAWSTYKKAEDIVLKDSDPKLMYQYKRSIGILKSRLGTHKDALKIFKECYEYGIEEDLEDRLEDIYFITEEWIRMNVLDSAEYYNNLGIKNALDINDEYSKHLFFLNQGVIQYYNEEYENAAHTILKEIPNLKSSKEIKPLITAYFYLGATFHKLSDNEKSVHYLKKMDSIALINAYVTPDLVEGYKLLMQYSQNLGDNKDILVYRQRIKELDSIVDKNATNSFIKTIEEYEFLPIVSYENAIISKLESKGFKYRLAIVIGVFLLFVSLGIMIYFYNDRNRYRKSFRAVVSYTNKTQVLEPDTEKRGKQQLDNLNISEDSIKKILEGINDFEKKQRYLNKKYTLNLLAKELKTNSTYLSKIINVYKEKSFSNYLHDLRIGYAIERLRDDEKFRLYSIKGISEEVGFKTSESFSKAFHKKTGIYPSSFISKLKHT</sequence>
<reference evidence="6" key="1">
    <citation type="submission" date="2021-01" db="EMBL/GenBank/DDBJ databases">
        <authorList>
            <person name="Zhong Y.L."/>
        </authorList>
    </citation>
    <scope>NUCLEOTIDE SEQUENCE</scope>
    <source>
        <strain evidence="6">KCTC 23302</strain>
    </source>
</reference>
<dbReference type="InterPro" id="IPR011990">
    <property type="entry name" value="TPR-like_helical_dom_sf"/>
</dbReference>
<evidence type="ECO:0000313" key="6">
    <source>
        <dbReference type="EMBL" id="MBL0685707.1"/>
    </source>
</evidence>
<evidence type="ECO:0000256" key="3">
    <source>
        <dbReference type="ARBA" id="ARBA00023163"/>
    </source>
</evidence>
<dbReference type="PANTHER" id="PTHR43280">
    <property type="entry name" value="ARAC-FAMILY TRANSCRIPTIONAL REGULATOR"/>
    <property type="match status" value="1"/>
</dbReference>
<dbReference type="Gene3D" id="1.10.10.60">
    <property type="entry name" value="Homeodomain-like"/>
    <property type="match status" value="2"/>
</dbReference>
<keyword evidence="4" id="KW-0472">Membrane</keyword>
<feature type="transmembrane region" description="Helical" evidence="4">
    <location>
        <begin position="382"/>
        <end position="405"/>
    </location>
</feature>
<dbReference type="Pfam" id="PF12833">
    <property type="entry name" value="HTH_18"/>
    <property type="match status" value="1"/>
</dbReference>
<dbReference type="SMART" id="SM00342">
    <property type="entry name" value="HTH_ARAC"/>
    <property type="match status" value="1"/>
</dbReference>
<dbReference type="GO" id="GO:0003700">
    <property type="term" value="F:DNA-binding transcription factor activity"/>
    <property type="evidence" value="ECO:0007669"/>
    <property type="project" value="InterPro"/>
</dbReference>
<name>A0A937DBG0_9FLAO</name>
<dbReference type="GO" id="GO:0043565">
    <property type="term" value="F:sequence-specific DNA binding"/>
    <property type="evidence" value="ECO:0007669"/>
    <property type="project" value="InterPro"/>
</dbReference>
<comment type="caution">
    <text evidence="6">The sequence shown here is derived from an EMBL/GenBank/DDBJ whole genome shotgun (WGS) entry which is preliminary data.</text>
</comment>
<evidence type="ECO:0000256" key="2">
    <source>
        <dbReference type="ARBA" id="ARBA00023125"/>
    </source>
</evidence>
<keyword evidence="7" id="KW-1185">Reference proteome</keyword>
<evidence type="ECO:0000313" key="7">
    <source>
        <dbReference type="Proteomes" id="UP000651057"/>
    </source>
</evidence>
<evidence type="ECO:0000256" key="1">
    <source>
        <dbReference type="ARBA" id="ARBA00023015"/>
    </source>
</evidence>
<dbReference type="PANTHER" id="PTHR43280:SF2">
    <property type="entry name" value="HTH-TYPE TRANSCRIPTIONAL REGULATOR EXSA"/>
    <property type="match status" value="1"/>
</dbReference>
<dbReference type="SUPFAM" id="SSF48452">
    <property type="entry name" value="TPR-like"/>
    <property type="match status" value="1"/>
</dbReference>
<dbReference type="RefSeq" id="WP_201924055.1">
    <property type="nucleotide sequence ID" value="NZ_BAABAX010000015.1"/>
</dbReference>
<organism evidence="6 7">
    <name type="scientific">Aquimarina mytili</name>
    <dbReference type="NCBI Taxonomy" id="874423"/>
    <lineage>
        <taxon>Bacteria</taxon>
        <taxon>Pseudomonadati</taxon>
        <taxon>Bacteroidota</taxon>
        <taxon>Flavobacteriia</taxon>
        <taxon>Flavobacteriales</taxon>
        <taxon>Flavobacteriaceae</taxon>
        <taxon>Aquimarina</taxon>
    </lineage>
</organism>
<protein>
    <submittedName>
        <fullName evidence="6">Helix-turn-helix transcriptional regulator</fullName>
    </submittedName>
</protein>
<proteinExistence type="predicted"/>
<dbReference type="InterPro" id="IPR009057">
    <property type="entry name" value="Homeodomain-like_sf"/>
</dbReference>
<evidence type="ECO:0000256" key="4">
    <source>
        <dbReference type="SAM" id="Phobius"/>
    </source>
</evidence>
<gene>
    <name evidence="6" type="ORF">JJQ60_19400</name>
</gene>
<keyword evidence="4" id="KW-1133">Transmembrane helix</keyword>